<reference evidence="3 4" key="1">
    <citation type="journal article" date="2015" name="G3 (Bethesda)">
        <title>Insights into Ongoing Evolution of the Hexachlorocyclohexane Catabolic Pathway from Comparative Genomics of Ten Sphingomonadaceae Strains.</title>
        <authorList>
            <person name="Pearce S.L."/>
            <person name="Oakeshott J.G."/>
            <person name="Pandey G."/>
        </authorList>
    </citation>
    <scope>NUCLEOTIDE SEQUENCE [LARGE SCALE GENOMIC DNA]</scope>
    <source>
        <strain evidence="3 4">LL02</strain>
    </source>
</reference>
<name>A0A0J7XYC2_9SPHN</name>
<feature type="transmembrane region" description="Helical" evidence="1">
    <location>
        <begin position="213"/>
        <end position="237"/>
    </location>
</feature>
<dbReference type="PATRIC" id="fig|1114963.3.peg.1976"/>
<evidence type="ECO:0000313" key="4">
    <source>
        <dbReference type="Proteomes" id="UP000052268"/>
    </source>
</evidence>
<proteinExistence type="predicted"/>
<comment type="caution">
    <text evidence="3">The sequence shown here is derived from an EMBL/GenBank/DDBJ whole genome shotgun (WGS) entry which is preliminary data.</text>
</comment>
<dbReference type="AlphaFoldDB" id="A0A0J7XYC2"/>
<feature type="transmembrane region" description="Helical" evidence="1">
    <location>
        <begin position="243"/>
        <end position="261"/>
    </location>
</feature>
<feature type="transmembrane region" description="Helical" evidence="1">
    <location>
        <begin position="149"/>
        <end position="169"/>
    </location>
</feature>
<evidence type="ECO:0000256" key="1">
    <source>
        <dbReference type="SAM" id="Phobius"/>
    </source>
</evidence>
<dbReference type="PANTHER" id="PTHR23028">
    <property type="entry name" value="ACETYLTRANSFERASE"/>
    <property type="match status" value="1"/>
</dbReference>
<gene>
    <name evidence="3" type="ORF">V474_15740</name>
</gene>
<organism evidence="3 4">
    <name type="scientific">Novosphingobium barchaimii LL02</name>
    <dbReference type="NCBI Taxonomy" id="1114963"/>
    <lineage>
        <taxon>Bacteria</taxon>
        <taxon>Pseudomonadati</taxon>
        <taxon>Pseudomonadota</taxon>
        <taxon>Alphaproteobacteria</taxon>
        <taxon>Sphingomonadales</taxon>
        <taxon>Sphingomonadaceae</taxon>
        <taxon>Novosphingobium</taxon>
    </lineage>
</organism>
<keyword evidence="1" id="KW-0472">Membrane</keyword>
<accession>A0A0J7XYC2</accession>
<dbReference type="Proteomes" id="UP000052268">
    <property type="component" value="Unassembled WGS sequence"/>
</dbReference>
<dbReference type="GO" id="GO:0016747">
    <property type="term" value="F:acyltransferase activity, transferring groups other than amino-acyl groups"/>
    <property type="evidence" value="ECO:0007669"/>
    <property type="project" value="InterPro"/>
</dbReference>
<sequence>MAAFAVLLSHLEFLGADPGSPAAWIYETLFRQGYCGVSFFYILSGFILSHAYGARLATGKPRMRSYFLWRVCRIAPLHWIMTLFFLAWLATAKGAVPGPGTIGLNFLLLHAWSPDTTVHYALNGPSWSLSDELFFYAAFPWLSRVPTRLLALCLVLGLMLVTALAVMAMMWEPVYSPRLEWLFYVAPPVRLADFVTGMLLYRTWQQGGGRRWAGTTAELCVTLAIPAAMVGFSLLALPMPLRWQLAYLPLMAAAVLVFAHGRGAISVLLQGHWPVLLGEASFALYLTHRPLVTLAARLWGGDPAFAPVLAAMLPPVCITLSIVIFLLFERPLLRRLRRRLRPGGKTNDPAGGALKAWQPS</sequence>
<dbReference type="GO" id="GO:0016020">
    <property type="term" value="C:membrane"/>
    <property type="evidence" value="ECO:0007669"/>
    <property type="project" value="TreeGrafter"/>
</dbReference>
<keyword evidence="4" id="KW-1185">Reference proteome</keyword>
<feature type="domain" description="Acyltransferase 3" evidence="2">
    <location>
        <begin position="2"/>
        <end position="319"/>
    </location>
</feature>
<dbReference type="InterPro" id="IPR050879">
    <property type="entry name" value="Acyltransferase_3"/>
</dbReference>
<feature type="transmembrane region" description="Helical" evidence="1">
    <location>
        <begin position="304"/>
        <end position="328"/>
    </location>
</feature>
<feature type="transmembrane region" description="Helical" evidence="1">
    <location>
        <begin position="38"/>
        <end position="55"/>
    </location>
</feature>
<evidence type="ECO:0000259" key="2">
    <source>
        <dbReference type="Pfam" id="PF01757"/>
    </source>
</evidence>
<protein>
    <recommendedName>
        <fullName evidence="2">Acyltransferase 3 domain-containing protein</fullName>
    </recommendedName>
</protein>
<dbReference type="Pfam" id="PF01757">
    <property type="entry name" value="Acyl_transf_3"/>
    <property type="match status" value="1"/>
</dbReference>
<keyword evidence="1" id="KW-0812">Transmembrane</keyword>
<evidence type="ECO:0000313" key="3">
    <source>
        <dbReference type="EMBL" id="KMS56671.1"/>
    </source>
</evidence>
<keyword evidence="1" id="KW-1133">Transmembrane helix</keyword>
<dbReference type="PANTHER" id="PTHR23028:SF131">
    <property type="entry name" value="BLR2367 PROTEIN"/>
    <property type="match status" value="1"/>
</dbReference>
<feature type="transmembrane region" description="Helical" evidence="1">
    <location>
        <begin position="67"/>
        <end position="90"/>
    </location>
</feature>
<dbReference type="InterPro" id="IPR002656">
    <property type="entry name" value="Acyl_transf_3_dom"/>
</dbReference>
<dbReference type="EMBL" id="JACU01000004">
    <property type="protein sequence ID" value="KMS56671.1"/>
    <property type="molecule type" value="Genomic_DNA"/>
</dbReference>
<dbReference type="GO" id="GO:0000271">
    <property type="term" value="P:polysaccharide biosynthetic process"/>
    <property type="evidence" value="ECO:0007669"/>
    <property type="project" value="TreeGrafter"/>
</dbReference>